<dbReference type="Proteomes" id="UP000499080">
    <property type="component" value="Unassembled WGS sequence"/>
</dbReference>
<reference evidence="2 3" key="1">
    <citation type="journal article" date="2019" name="Sci. Rep.">
        <title>Orb-weaving spider Araneus ventricosus genome elucidates the spidroin gene catalogue.</title>
        <authorList>
            <person name="Kono N."/>
            <person name="Nakamura H."/>
            <person name="Ohtoshi R."/>
            <person name="Moran D.A.P."/>
            <person name="Shinohara A."/>
            <person name="Yoshida Y."/>
            <person name="Fujiwara M."/>
            <person name="Mori M."/>
            <person name="Tomita M."/>
            <person name="Arakawa K."/>
        </authorList>
    </citation>
    <scope>NUCLEOTIDE SEQUENCE [LARGE SCALE GENOMIC DNA]</scope>
</reference>
<protein>
    <submittedName>
        <fullName evidence="2">Uncharacterized protein</fullName>
    </submittedName>
</protein>
<dbReference type="PROSITE" id="PS51257">
    <property type="entry name" value="PROKAR_LIPOPROTEIN"/>
    <property type="match status" value="1"/>
</dbReference>
<accession>A0A4Y2TUM7</accession>
<evidence type="ECO:0000313" key="3">
    <source>
        <dbReference type="Proteomes" id="UP000499080"/>
    </source>
</evidence>
<dbReference type="EMBL" id="BGPR01030672">
    <property type="protein sequence ID" value="GBO03334.1"/>
    <property type="molecule type" value="Genomic_DNA"/>
</dbReference>
<keyword evidence="3" id="KW-1185">Reference proteome</keyword>
<evidence type="ECO:0000256" key="1">
    <source>
        <dbReference type="SAM" id="MobiDB-lite"/>
    </source>
</evidence>
<sequence length="139" mass="16083">MELKNRRQKPGESLQELLLMERKLITPMPSVSGCSGKFSQFICRIRDEDTQHSTRFMEKDLKSSSAYSMGNMRPRELLSRHSDTSDQWGRKITYMERDDKINSSSTGLKNYKQNGRRTLLRNLNVTSAEVNKKGHVEKA</sequence>
<proteinExistence type="predicted"/>
<dbReference type="AlphaFoldDB" id="A0A4Y2TUM7"/>
<comment type="caution">
    <text evidence="2">The sequence shown here is derived from an EMBL/GenBank/DDBJ whole genome shotgun (WGS) entry which is preliminary data.</text>
</comment>
<name>A0A4Y2TUM7_ARAVE</name>
<feature type="region of interest" description="Disordered" evidence="1">
    <location>
        <begin position="65"/>
        <end position="84"/>
    </location>
</feature>
<feature type="compositionally biased region" description="Basic and acidic residues" evidence="1">
    <location>
        <begin position="73"/>
        <end position="84"/>
    </location>
</feature>
<organism evidence="2 3">
    <name type="scientific">Araneus ventricosus</name>
    <name type="common">Orbweaver spider</name>
    <name type="synonym">Epeira ventricosa</name>
    <dbReference type="NCBI Taxonomy" id="182803"/>
    <lineage>
        <taxon>Eukaryota</taxon>
        <taxon>Metazoa</taxon>
        <taxon>Ecdysozoa</taxon>
        <taxon>Arthropoda</taxon>
        <taxon>Chelicerata</taxon>
        <taxon>Arachnida</taxon>
        <taxon>Araneae</taxon>
        <taxon>Araneomorphae</taxon>
        <taxon>Entelegynae</taxon>
        <taxon>Araneoidea</taxon>
        <taxon>Araneidae</taxon>
        <taxon>Araneus</taxon>
    </lineage>
</organism>
<evidence type="ECO:0000313" key="2">
    <source>
        <dbReference type="EMBL" id="GBO03334.1"/>
    </source>
</evidence>
<gene>
    <name evidence="2" type="ORF">AVEN_83520_1</name>
</gene>